<keyword evidence="2" id="KW-0813">Transport</keyword>
<keyword evidence="5" id="KW-0449">Lipoprotein</keyword>
<dbReference type="CDD" id="cd16325">
    <property type="entry name" value="LolA"/>
    <property type="match status" value="1"/>
</dbReference>
<evidence type="ECO:0000256" key="4">
    <source>
        <dbReference type="ARBA" id="ARBA00022927"/>
    </source>
</evidence>
<dbReference type="Proteomes" id="UP000253998">
    <property type="component" value="Unassembled WGS sequence"/>
</dbReference>
<dbReference type="Pfam" id="PF03548">
    <property type="entry name" value="LolA"/>
    <property type="match status" value="1"/>
</dbReference>
<accession>A0A8B2U6C9</accession>
<protein>
    <submittedName>
        <fullName evidence="5">Outer membrane lipoprotein carrier protein LolA</fullName>
    </submittedName>
</protein>
<gene>
    <name evidence="5" type="ORF">DPV83_04925</name>
</gene>
<dbReference type="RefSeq" id="WP_111295543.1">
    <property type="nucleotide sequence ID" value="NZ_CAUTCU010000002.1"/>
</dbReference>
<dbReference type="InterPro" id="IPR029046">
    <property type="entry name" value="LolA/LolB/LppX"/>
</dbReference>
<dbReference type="GO" id="GO:0015031">
    <property type="term" value="P:protein transport"/>
    <property type="evidence" value="ECO:0007669"/>
    <property type="project" value="UniProtKB-KW"/>
</dbReference>
<dbReference type="AlphaFoldDB" id="A0A8B2U6C9"/>
<organism evidence="5 6">
    <name type="scientific">Aggregatibacter segnis</name>
    <dbReference type="NCBI Taxonomy" id="739"/>
    <lineage>
        <taxon>Bacteria</taxon>
        <taxon>Pseudomonadati</taxon>
        <taxon>Pseudomonadota</taxon>
        <taxon>Gammaproteobacteria</taxon>
        <taxon>Pasteurellales</taxon>
        <taxon>Pasteurellaceae</taxon>
        <taxon>Aggregatibacter</taxon>
    </lineage>
</organism>
<reference evidence="5 6" key="1">
    <citation type="submission" date="2018-05" db="EMBL/GenBank/DDBJ databases">
        <title>Draft Genome Sequences for a Diverse set of 7 Haemophilus Species.</title>
        <authorList>
            <person name="Nichols M."/>
            <person name="Topaz N."/>
            <person name="Wang X."/>
            <person name="Wang X."/>
            <person name="Boxrud D."/>
        </authorList>
    </citation>
    <scope>NUCLEOTIDE SEQUENCE [LARGE SCALE GENOMIC DNA]</scope>
    <source>
        <strain evidence="5 6">C2001002503</strain>
    </source>
</reference>
<keyword evidence="4" id="KW-0653">Protein transport</keyword>
<keyword evidence="3" id="KW-0732">Signal</keyword>
<proteinExistence type="predicted"/>
<comment type="caution">
    <text evidence="5">The sequence shown here is derived from an EMBL/GenBank/DDBJ whole genome shotgun (WGS) entry which is preliminary data.</text>
</comment>
<dbReference type="EMBL" id="QEPM01000003">
    <property type="protein sequence ID" value="RDE71043.1"/>
    <property type="molecule type" value="Genomic_DNA"/>
</dbReference>
<comment type="subunit">
    <text evidence="1">Monomer.</text>
</comment>
<dbReference type="InterPro" id="IPR004564">
    <property type="entry name" value="OM_lipoprot_carrier_LolA-like"/>
</dbReference>
<name>A0A8B2U6C9_9PAST</name>
<evidence type="ECO:0000313" key="5">
    <source>
        <dbReference type="EMBL" id="RDE71043.1"/>
    </source>
</evidence>
<sequence length="194" mass="21935">MRILLTICLLWLSPLTWAFSENELITLLQTPQNVQGDFTQQRFLKSLNKPITTQGKFVLLAQKGLLWQMEKPFINQLRVKKDGIMQWDGKQWVANGKMGQAEQISLFLGLLSGDISGLKTQFDATLVGEAKHWSLTLTPSSLLMKQIFNHIEIQGDSVVKTIVLDEKQGDKTQIHFDNVQQNQPLTAFAQAALE</sequence>
<evidence type="ECO:0000256" key="3">
    <source>
        <dbReference type="ARBA" id="ARBA00022729"/>
    </source>
</evidence>
<dbReference type="SUPFAM" id="SSF89392">
    <property type="entry name" value="Prokaryotic lipoproteins and lipoprotein localization factors"/>
    <property type="match status" value="1"/>
</dbReference>
<evidence type="ECO:0000256" key="2">
    <source>
        <dbReference type="ARBA" id="ARBA00022448"/>
    </source>
</evidence>
<dbReference type="Gene3D" id="2.50.20.10">
    <property type="entry name" value="Lipoprotein localisation LolA/LolB/LppX"/>
    <property type="match status" value="1"/>
</dbReference>
<evidence type="ECO:0000256" key="1">
    <source>
        <dbReference type="ARBA" id="ARBA00011245"/>
    </source>
</evidence>
<evidence type="ECO:0000313" key="6">
    <source>
        <dbReference type="Proteomes" id="UP000253998"/>
    </source>
</evidence>